<evidence type="ECO:0000313" key="15">
    <source>
        <dbReference type="Proteomes" id="UP000298246"/>
    </source>
</evidence>
<dbReference type="Pfam" id="PF02518">
    <property type="entry name" value="HATPase_c"/>
    <property type="match status" value="1"/>
</dbReference>
<keyword evidence="5" id="KW-0547">Nucleotide-binding</keyword>
<dbReference type="CDD" id="cd00082">
    <property type="entry name" value="HisKA"/>
    <property type="match status" value="1"/>
</dbReference>
<dbReference type="InterPro" id="IPR005467">
    <property type="entry name" value="His_kinase_dom"/>
</dbReference>
<dbReference type="SMART" id="SM00388">
    <property type="entry name" value="HisKA"/>
    <property type="match status" value="1"/>
</dbReference>
<gene>
    <name evidence="14" type="ORF">B5M42_07045</name>
</gene>
<organism evidence="14 15">
    <name type="scientific">Paenibacillus athensensis</name>
    <dbReference type="NCBI Taxonomy" id="1967502"/>
    <lineage>
        <taxon>Bacteria</taxon>
        <taxon>Bacillati</taxon>
        <taxon>Bacillota</taxon>
        <taxon>Bacilli</taxon>
        <taxon>Bacillales</taxon>
        <taxon>Paenibacillaceae</taxon>
        <taxon>Paenibacillus</taxon>
    </lineage>
</organism>
<evidence type="ECO:0000256" key="1">
    <source>
        <dbReference type="ARBA" id="ARBA00000085"/>
    </source>
</evidence>
<dbReference type="OrthoDB" id="9815750at2"/>
<feature type="transmembrane region" description="Helical" evidence="10">
    <location>
        <begin position="67"/>
        <end position="90"/>
    </location>
</feature>
<dbReference type="SMART" id="SM00091">
    <property type="entry name" value="PAS"/>
    <property type="match status" value="2"/>
</dbReference>
<dbReference type="InterPro" id="IPR000014">
    <property type="entry name" value="PAS"/>
</dbReference>
<feature type="domain" description="PAC" evidence="13">
    <location>
        <begin position="172"/>
        <end position="223"/>
    </location>
</feature>
<dbReference type="NCBIfam" id="TIGR00229">
    <property type="entry name" value="sensory_box"/>
    <property type="match status" value="2"/>
</dbReference>
<feature type="domain" description="PAS" evidence="12">
    <location>
        <begin position="100"/>
        <end position="170"/>
    </location>
</feature>
<dbReference type="AlphaFoldDB" id="A0A4Y8Q6G7"/>
<evidence type="ECO:0000256" key="8">
    <source>
        <dbReference type="ARBA" id="ARBA00022969"/>
    </source>
</evidence>
<evidence type="ECO:0000256" key="6">
    <source>
        <dbReference type="ARBA" id="ARBA00022777"/>
    </source>
</evidence>
<dbReference type="Gene3D" id="3.30.565.10">
    <property type="entry name" value="Histidine kinase-like ATPase, C-terminal domain"/>
    <property type="match status" value="1"/>
</dbReference>
<dbReference type="Gene3D" id="1.10.287.130">
    <property type="match status" value="1"/>
</dbReference>
<dbReference type="EC" id="2.7.13.3" evidence="2"/>
<keyword evidence="15" id="KW-1185">Reference proteome</keyword>
<evidence type="ECO:0000259" key="13">
    <source>
        <dbReference type="PROSITE" id="PS50113"/>
    </source>
</evidence>
<keyword evidence="9" id="KW-0902">Two-component regulatory system</keyword>
<evidence type="ECO:0000256" key="4">
    <source>
        <dbReference type="ARBA" id="ARBA00022679"/>
    </source>
</evidence>
<dbReference type="GO" id="GO:0000155">
    <property type="term" value="F:phosphorelay sensor kinase activity"/>
    <property type="evidence" value="ECO:0007669"/>
    <property type="project" value="InterPro"/>
</dbReference>
<feature type="transmembrane region" description="Helical" evidence="10">
    <location>
        <begin position="34"/>
        <end position="55"/>
    </location>
</feature>
<dbReference type="GO" id="GO:0005524">
    <property type="term" value="F:ATP binding"/>
    <property type="evidence" value="ECO:0007669"/>
    <property type="project" value="UniProtKB-KW"/>
</dbReference>
<feature type="domain" description="PAS" evidence="12">
    <location>
        <begin position="224"/>
        <end position="303"/>
    </location>
</feature>
<dbReference type="InterPro" id="IPR035965">
    <property type="entry name" value="PAS-like_dom_sf"/>
</dbReference>
<name>A0A4Y8Q6G7_9BACL</name>
<comment type="caution">
    <text evidence="14">The sequence shown here is derived from an EMBL/GenBank/DDBJ whole genome shotgun (WGS) entry which is preliminary data.</text>
</comment>
<dbReference type="InterPro" id="IPR001610">
    <property type="entry name" value="PAC"/>
</dbReference>
<protein>
    <recommendedName>
        <fullName evidence="2">histidine kinase</fullName>
        <ecNumber evidence="2">2.7.13.3</ecNumber>
    </recommendedName>
</protein>
<evidence type="ECO:0000256" key="2">
    <source>
        <dbReference type="ARBA" id="ARBA00012438"/>
    </source>
</evidence>
<evidence type="ECO:0000256" key="10">
    <source>
        <dbReference type="SAM" id="Phobius"/>
    </source>
</evidence>
<keyword evidence="4" id="KW-0808">Transferase</keyword>
<sequence>MSNPVKLMGDHSSHKERFTLCTPKLNPSSRRWTLVQAALAYHAFAAALGLTYWLLCRQSGFVASPLARYGVALLFAGLFAAALALFFRLVRRRERWLMASEQRYKSLYVHHPDSIVLFSLKGEVLDSNRSLTTLTGFDAEEAQTTSFIPMLHPPDLLKALHHFQAAAAGTPQHFEASFLHKQGQPIPTNVTLVPTVVGEQVVGLYAILKDLTESKEQKKEIDKLHRQNRLILNSVSEGIYGIDTNGRTIFWNKAAERMTGWKVDDMLGKQIGKLIRHSRPEDESPEQAAKADAKLLRTMLEREVKVIKDGCFRRKDGASFPVEYMSSPILEGDRHLLGVVITFKDMTEQKKTEELLFKSDKLSAVGQLAAGVAHEIRNPLTALKGFLQLLKTPSPKEQYYIEIMRKELLRIEFIVNEFLFVAKPQAIHFEARDPGAIIRSTVELMQPQALLGNIEIEAEVEPDLPLVSCDEHQLKQVFINVLKNALESMTGGGTMRIAAYAAADGREMVIRFIDHGCGIAPERLPKLGEPFYSTKEKGTGLGLMVCFRIIEAHGGTMRIRSKLDEGTTVEISLPFMQERLHPAL</sequence>
<evidence type="ECO:0000256" key="9">
    <source>
        <dbReference type="ARBA" id="ARBA00023012"/>
    </source>
</evidence>
<dbReference type="InterPro" id="IPR003594">
    <property type="entry name" value="HATPase_dom"/>
</dbReference>
<keyword evidence="6" id="KW-0418">Kinase</keyword>
<dbReference type="SMART" id="SM00086">
    <property type="entry name" value="PAC"/>
    <property type="match status" value="2"/>
</dbReference>
<dbReference type="Gene3D" id="3.30.450.20">
    <property type="entry name" value="PAS domain"/>
    <property type="match status" value="2"/>
</dbReference>
<evidence type="ECO:0000256" key="7">
    <source>
        <dbReference type="ARBA" id="ARBA00022840"/>
    </source>
</evidence>
<keyword evidence="3" id="KW-0597">Phosphoprotein</keyword>
<evidence type="ECO:0000259" key="11">
    <source>
        <dbReference type="PROSITE" id="PS50109"/>
    </source>
</evidence>
<dbReference type="InterPro" id="IPR013767">
    <property type="entry name" value="PAS_fold"/>
</dbReference>
<dbReference type="InterPro" id="IPR036890">
    <property type="entry name" value="HATPase_C_sf"/>
</dbReference>
<dbReference type="GO" id="GO:0006355">
    <property type="term" value="P:regulation of DNA-templated transcription"/>
    <property type="evidence" value="ECO:0007669"/>
    <property type="project" value="InterPro"/>
</dbReference>
<reference evidence="14 15" key="1">
    <citation type="submission" date="2017-03" db="EMBL/GenBank/DDBJ databases">
        <title>Isolation of Levoglucosan Utilizing Bacteria.</title>
        <authorList>
            <person name="Arya A.S."/>
        </authorList>
    </citation>
    <scope>NUCLEOTIDE SEQUENCE [LARGE SCALE GENOMIC DNA]</scope>
    <source>
        <strain evidence="14 15">MEC069</strain>
    </source>
</reference>
<evidence type="ECO:0000256" key="3">
    <source>
        <dbReference type="ARBA" id="ARBA00022553"/>
    </source>
</evidence>
<dbReference type="SMART" id="SM00387">
    <property type="entry name" value="HATPase_c"/>
    <property type="match status" value="1"/>
</dbReference>
<dbReference type="SUPFAM" id="SSF55785">
    <property type="entry name" value="PYP-like sensor domain (PAS domain)"/>
    <property type="match status" value="2"/>
</dbReference>
<dbReference type="SUPFAM" id="SSF47384">
    <property type="entry name" value="Homodimeric domain of signal transducing histidine kinase"/>
    <property type="match status" value="1"/>
</dbReference>
<dbReference type="EMBL" id="MYFO01000006">
    <property type="protein sequence ID" value="TFE89840.1"/>
    <property type="molecule type" value="Genomic_DNA"/>
</dbReference>
<evidence type="ECO:0000256" key="5">
    <source>
        <dbReference type="ARBA" id="ARBA00022741"/>
    </source>
</evidence>
<keyword evidence="8" id="KW-0749">Sporulation</keyword>
<keyword evidence="10" id="KW-0812">Transmembrane</keyword>
<dbReference type="Pfam" id="PF13426">
    <property type="entry name" value="PAS_9"/>
    <property type="match status" value="1"/>
</dbReference>
<comment type="catalytic activity">
    <reaction evidence="1">
        <text>ATP + protein L-histidine = ADP + protein N-phospho-L-histidine.</text>
        <dbReference type="EC" id="2.7.13.3"/>
    </reaction>
</comment>
<keyword evidence="7" id="KW-0067">ATP-binding</keyword>
<feature type="domain" description="PAC" evidence="13">
    <location>
        <begin position="300"/>
        <end position="358"/>
    </location>
</feature>
<feature type="domain" description="Histidine kinase" evidence="11">
    <location>
        <begin position="371"/>
        <end position="577"/>
    </location>
</feature>
<evidence type="ECO:0000259" key="12">
    <source>
        <dbReference type="PROSITE" id="PS50112"/>
    </source>
</evidence>
<keyword evidence="10" id="KW-1133">Transmembrane helix</keyword>
<dbReference type="GO" id="GO:0030435">
    <property type="term" value="P:sporulation resulting in formation of a cellular spore"/>
    <property type="evidence" value="ECO:0007669"/>
    <property type="project" value="UniProtKB-KW"/>
</dbReference>
<proteinExistence type="predicted"/>
<dbReference type="PROSITE" id="PS50112">
    <property type="entry name" value="PAS"/>
    <property type="match status" value="2"/>
</dbReference>
<accession>A0A4Y8Q6G7</accession>
<dbReference type="FunFam" id="1.10.287.130:FF:000040">
    <property type="entry name" value="PAS domain-containing sensor histidine kinase"/>
    <property type="match status" value="1"/>
</dbReference>
<dbReference type="InterPro" id="IPR003661">
    <property type="entry name" value="HisK_dim/P_dom"/>
</dbReference>
<dbReference type="Pfam" id="PF00512">
    <property type="entry name" value="HisKA"/>
    <property type="match status" value="1"/>
</dbReference>
<dbReference type="PANTHER" id="PTHR43065:SF34">
    <property type="entry name" value="SPORULATION KINASE A"/>
    <property type="match status" value="1"/>
</dbReference>
<dbReference type="InterPro" id="IPR000700">
    <property type="entry name" value="PAS-assoc_C"/>
</dbReference>
<dbReference type="PANTHER" id="PTHR43065">
    <property type="entry name" value="SENSOR HISTIDINE KINASE"/>
    <property type="match status" value="1"/>
</dbReference>
<keyword evidence="10" id="KW-0472">Membrane</keyword>
<dbReference type="PROSITE" id="PS50113">
    <property type="entry name" value="PAC"/>
    <property type="match status" value="2"/>
</dbReference>
<dbReference type="PRINTS" id="PR00344">
    <property type="entry name" value="BCTRLSENSOR"/>
</dbReference>
<dbReference type="InterPro" id="IPR036097">
    <property type="entry name" value="HisK_dim/P_sf"/>
</dbReference>
<dbReference type="InterPro" id="IPR004358">
    <property type="entry name" value="Sig_transdc_His_kin-like_C"/>
</dbReference>
<dbReference type="SUPFAM" id="SSF55874">
    <property type="entry name" value="ATPase domain of HSP90 chaperone/DNA topoisomerase II/histidine kinase"/>
    <property type="match status" value="1"/>
</dbReference>
<dbReference type="Proteomes" id="UP000298246">
    <property type="component" value="Unassembled WGS sequence"/>
</dbReference>
<evidence type="ECO:0000313" key="14">
    <source>
        <dbReference type="EMBL" id="TFE89840.1"/>
    </source>
</evidence>
<dbReference type="CDD" id="cd00130">
    <property type="entry name" value="PAS"/>
    <property type="match status" value="2"/>
</dbReference>
<dbReference type="Pfam" id="PF00989">
    <property type="entry name" value="PAS"/>
    <property type="match status" value="1"/>
</dbReference>
<dbReference type="PROSITE" id="PS50109">
    <property type="entry name" value="HIS_KIN"/>
    <property type="match status" value="1"/>
</dbReference>